<dbReference type="Gene3D" id="3.30.420.150">
    <property type="entry name" value="Exopolyphosphatase. Domain 2"/>
    <property type="match status" value="1"/>
</dbReference>
<dbReference type="Gene3D" id="3.30.420.40">
    <property type="match status" value="1"/>
</dbReference>
<dbReference type="EMBL" id="FUWR01000014">
    <property type="protein sequence ID" value="SKA05176.1"/>
    <property type="molecule type" value="Genomic_DNA"/>
</dbReference>
<dbReference type="CDD" id="cd24054">
    <property type="entry name" value="ASKHA_NBD_AaPPX-GppA_MtPPX2-like"/>
    <property type="match status" value="1"/>
</dbReference>
<dbReference type="GO" id="GO:0016462">
    <property type="term" value="F:pyrophosphatase activity"/>
    <property type="evidence" value="ECO:0007669"/>
    <property type="project" value="TreeGrafter"/>
</dbReference>
<protein>
    <submittedName>
        <fullName evidence="2">Ppx/GppA phosphatase</fullName>
    </submittedName>
</protein>
<dbReference type="Proteomes" id="UP000190102">
    <property type="component" value="Unassembled WGS sequence"/>
</dbReference>
<dbReference type="InterPro" id="IPR043129">
    <property type="entry name" value="ATPase_NBD"/>
</dbReference>
<gene>
    <name evidence="2" type="ORF">SAMN02745119_02469</name>
</gene>
<organism evidence="2 3">
    <name type="scientific">Trichlorobacter thiogenes</name>
    <dbReference type="NCBI Taxonomy" id="115783"/>
    <lineage>
        <taxon>Bacteria</taxon>
        <taxon>Pseudomonadati</taxon>
        <taxon>Thermodesulfobacteriota</taxon>
        <taxon>Desulfuromonadia</taxon>
        <taxon>Geobacterales</taxon>
        <taxon>Geobacteraceae</taxon>
        <taxon>Trichlorobacter</taxon>
    </lineage>
</organism>
<feature type="domain" description="Ppx/GppA phosphatase N-terminal" evidence="1">
    <location>
        <begin position="25"/>
        <end position="303"/>
    </location>
</feature>
<dbReference type="PANTHER" id="PTHR30005:SF0">
    <property type="entry name" value="RETROGRADE REGULATION PROTEIN 2"/>
    <property type="match status" value="1"/>
</dbReference>
<sequence>MSRRIAAIDFGTNTARLLIADLFDDRQFEQVALNRTIVRLGGGFSRETGLAADAMQRARTCLHQFAETIRRHGVDTVRAVATSAVRDAVNGPAFVDQMAQETGIRLGVIDGLTEGRVTLAGVLAGLDQEPEQILMFDVGGGSTEYTVARGTCPLFVHSLPLGVVRLTEGKPDPAAMADKIGRELDSLQQQMAQAQIALSPNTLLVGTAGTATTLAAISQEMTEYDYRKVNNCLLEQQEIQRIYNLLLPLSPQERLSIAGLEKGREDLIIAGSLITLLTLQRFGFSSMKVSDYGLLEGLVLSDLI</sequence>
<reference evidence="3" key="1">
    <citation type="submission" date="2017-02" db="EMBL/GenBank/DDBJ databases">
        <authorList>
            <person name="Varghese N."/>
            <person name="Submissions S."/>
        </authorList>
    </citation>
    <scope>NUCLEOTIDE SEQUENCE [LARGE SCALE GENOMIC DNA]</scope>
    <source>
        <strain evidence="3">ATCC BAA-34</strain>
    </source>
</reference>
<name>A0A1T4QNA2_9BACT</name>
<dbReference type="SUPFAM" id="SSF53067">
    <property type="entry name" value="Actin-like ATPase domain"/>
    <property type="match status" value="2"/>
</dbReference>
<keyword evidence="3" id="KW-1185">Reference proteome</keyword>
<dbReference type="InterPro" id="IPR050273">
    <property type="entry name" value="GppA/Ppx_hydrolase"/>
</dbReference>
<dbReference type="AlphaFoldDB" id="A0A1T4QNA2"/>
<proteinExistence type="predicted"/>
<dbReference type="PANTHER" id="PTHR30005">
    <property type="entry name" value="EXOPOLYPHOSPHATASE"/>
    <property type="match status" value="1"/>
</dbReference>
<dbReference type="Pfam" id="PF02541">
    <property type="entry name" value="Ppx-GppA"/>
    <property type="match status" value="1"/>
</dbReference>
<evidence type="ECO:0000259" key="1">
    <source>
        <dbReference type="Pfam" id="PF02541"/>
    </source>
</evidence>
<dbReference type="RefSeq" id="WP_078790732.1">
    <property type="nucleotide sequence ID" value="NZ_FUWR01000014.1"/>
</dbReference>
<dbReference type="InterPro" id="IPR003695">
    <property type="entry name" value="Ppx_GppA_N"/>
</dbReference>
<dbReference type="STRING" id="115783.SAMN02745119_02469"/>
<accession>A0A1T4QNA2</accession>
<evidence type="ECO:0000313" key="3">
    <source>
        <dbReference type="Proteomes" id="UP000190102"/>
    </source>
</evidence>
<evidence type="ECO:0000313" key="2">
    <source>
        <dbReference type="EMBL" id="SKA05176.1"/>
    </source>
</evidence>
<dbReference type="OrthoDB" id="9793035at2"/>